<feature type="compositionally biased region" description="Polar residues" evidence="1">
    <location>
        <begin position="103"/>
        <end position="113"/>
    </location>
</feature>
<dbReference type="AlphaFoldDB" id="A0AAW0BXE4"/>
<evidence type="ECO:0000313" key="3">
    <source>
        <dbReference type="EMBL" id="KAK7031456.1"/>
    </source>
</evidence>
<protein>
    <recommendedName>
        <fullName evidence="2">RanBD1 domain-containing protein</fullName>
    </recommendedName>
</protein>
<dbReference type="Pfam" id="PF00638">
    <property type="entry name" value="Ran_BP1"/>
    <property type="match status" value="1"/>
</dbReference>
<evidence type="ECO:0000313" key="4">
    <source>
        <dbReference type="Proteomes" id="UP001362999"/>
    </source>
</evidence>
<comment type="caution">
    <text evidence="3">The sequence shown here is derived from an EMBL/GenBank/DDBJ whole genome shotgun (WGS) entry which is preliminary data.</text>
</comment>
<feature type="region of interest" description="Disordered" evidence="1">
    <location>
        <begin position="157"/>
        <end position="190"/>
    </location>
</feature>
<dbReference type="InterPro" id="IPR011993">
    <property type="entry name" value="PH-like_dom_sf"/>
</dbReference>
<dbReference type="PROSITE" id="PS50196">
    <property type="entry name" value="RANBD1"/>
    <property type="match status" value="1"/>
</dbReference>
<keyword evidence="4" id="KW-1185">Reference proteome</keyword>
<accession>A0AAW0BXE4</accession>
<proteinExistence type="predicted"/>
<evidence type="ECO:0000256" key="1">
    <source>
        <dbReference type="SAM" id="MobiDB-lite"/>
    </source>
</evidence>
<dbReference type="Gene3D" id="2.30.29.30">
    <property type="entry name" value="Pleckstrin-homology domain (PH domain)/Phosphotyrosine-binding domain (PTB)"/>
    <property type="match status" value="1"/>
</dbReference>
<evidence type="ECO:0000259" key="2">
    <source>
        <dbReference type="PROSITE" id="PS50196"/>
    </source>
</evidence>
<sequence length="486" mass="51955">MFPVAESFNFVVCGFATLAATVGYAYSRKTRPLPSRAVHQSQTPSGDDDLVAKVAVGSSTRAAPEKPEGFDLPGEQTESTPPSGIVPEKQMDVDSSPEPMAQPASTVDPSPSLPANLSGDKQMDVDLNGVNVVLKAIPEPVSTALVNGNALLKHNSLKRKRTHEPEDTDPDMGYPHNLNSIYPRKRRSGSVSEEASQEVVIAAPVEALELDEAHLVISPVESGTLVDATNGTDPGVNPPSAQGDKPVTKETIVAVPPEAVDATTERFAFPKTPPRITHYPTPRTTPSSPAFAGFAGSSSPFFSSSSFVEKPIWVSSPTAQESIVGASCEPEKPATALAPAAAKPPAPPTQPHSTGEEDEDITLELKGVKLYIKRGEANFSGAMTGNIKLLSHKVTSAKRLLFRREPLWKVSMNVRMQPTVRCTFDAQENILRVALKEMPEKSGSVEGETAGPQTVIYAFKPGRSCRRSDFEEFAQALLAQARQEGQ</sequence>
<reference evidence="3 4" key="1">
    <citation type="journal article" date="2024" name="J Genomics">
        <title>Draft genome sequencing and assembly of Favolaschia claudopus CIRM-BRFM 2984 isolated from oak limbs.</title>
        <authorList>
            <person name="Navarro D."/>
            <person name="Drula E."/>
            <person name="Chaduli D."/>
            <person name="Cazenave R."/>
            <person name="Ahrendt S."/>
            <person name="Wang J."/>
            <person name="Lipzen A."/>
            <person name="Daum C."/>
            <person name="Barry K."/>
            <person name="Grigoriev I.V."/>
            <person name="Favel A."/>
            <person name="Rosso M.N."/>
            <person name="Martin F."/>
        </authorList>
    </citation>
    <scope>NUCLEOTIDE SEQUENCE [LARGE SCALE GENOMIC DNA]</scope>
    <source>
        <strain evidence="3 4">CIRM-BRFM 2984</strain>
    </source>
</reference>
<name>A0AAW0BXE4_9AGAR</name>
<feature type="region of interest" description="Disordered" evidence="1">
    <location>
        <begin position="58"/>
        <end position="113"/>
    </location>
</feature>
<feature type="region of interest" description="Disordered" evidence="1">
    <location>
        <begin position="333"/>
        <end position="359"/>
    </location>
</feature>
<organism evidence="3 4">
    <name type="scientific">Favolaschia claudopus</name>
    <dbReference type="NCBI Taxonomy" id="2862362"/>
    <lineage>
        <taxon>Eukaryota</taxon>
        <taxon>Fungi</taxon>
        <taxon>Dikarya</taxon>
        <taxon>Basidiomycota</taxon>
        <taxon>Agaricomycotina</taxon>
        <taxon>Agaricomycetes</taxon>
        <taxon>Agaricomycetidae</taxon>
        <taxon>Agaricales</taxon>
        <taxon>Marasmiineae</taxon>
        <taxon>Mycenaceae</taxon>
        <taxon>Favolaschia</taxon>
    </lineage>
</organism>
<feature type="domain" description="RanBD1" evidence="2">
    <location>
        <begin position="336"/>
        <end position="421"/>
    </location>
</feature>
<dbReference type="InterPro" id="IPR000156">
    <property type="entry name" value="Ran_bind_dom"/>
</dbReference>
<dbReference type="SUPFAM" id="SSF50729">
    <property type="entry name" value="PH domain-like"/>
    <property type="match status" value="1"/>
</dbReference>
<dbReference type="EMBL" id="JAWWNJ010000024">
    <property type="protein sequence ID" value="KAK7031456.1"/>
    <property type="molecule type" value="Genomic_DNA"/>
</dbReference>
<dbReference type="Proteomes" id="UP001362999">
    <property type="component" value="Unassembled WGS sequence"/>
</dbReference>
<gene>
    <name evidence="3" type="ORF">R3P38DRAFT_3187166</name>
</gene>